<comment type="caution">
    <text evidence="6">The sequence shown here is derived from an EMBL/GenBank/DDBJ whole genome shotgun (WGS) entry which is preliminary data.</text>
</comment>
<evidence type="ECO:0000256" key="4">
    <source>
        <dbReference type="ARBA" id="ARBA00022840"/>
    </source>
</evidence>
<evidence type="ECO:0000313" key="6">
    <source>
        <dbReference type="EMBL" id="CAD8167571.1"/>
    </source>
</evidence>
<gene>
    <name evidence="6" type="ORF">POCTA_138.1.T0500149</name>
</gene>
<dbReference type="GO" id="GO:0000045">
    <property type="term" value="P:autophagosome assembly"/>
    <property type="evidence" value="ECO:0007669"/>
    <property type="project" value="TreeGrafter"/>
</dbReference>
<dbReference type="GO" id="GO:0004674">
    <property type="term" value="F:protein serine/threonine kinase activity"/>
    <property type="evidence" value="ECO:0007669"/>
    <property type="project" value="InterPro"/>
</dbReference>
<dbReference type="PROSITE" id="PS50011">
    <property type="entry name" value="PROTEIN_KINASE_DOM"/>
    <property type="match status" value="1"/>
</dbReference>
<dbReference type="InterPro" id="IPR045269">
    <property type="entry name" value="Atg1-like"/>
</dbReference>
<dbReference type="GO" id="GO:0000407">
    <property type="term" value="C:phagophore assembly site"/>
    <property type="evidence" value="ECO:0007669"/>
    <property type="project" value="TreeGrafter"/>
</dbReference>
<keyword evidence="4" id="KW-0067">ATP-binding</keyword>
<name>A0A8S1USD3_PAROT</name>
<dbReference type="PANTHER" id="PTHR24348:SF22">
    <property type="entry name" value="NON-SPECIFIC SERINE_THREONINE PROTEIN KINASE"/>
    <property type="match status" value="1"/>
</dbReference>
<protein>
    <recommendedName>
        <fullName evidence="5">Protein kinase domain-containing protein</fullName>
    </recommendedName>
</protein>
<dbReference type="GO" id="GO:0005829">
    <property type="term" value="C:cytosol"/>
    <property type="evidence" value="ECO:0007669"/>
    <property type="project" value="TreeGrafter"/>
</dbReference>
<dbReference type="OrthoDB" id="5986190at2759"/>
<proteinExistence type="predicted"/>
<dbReference type="EMBL" id="CAJJDP010000050">
    <property type="protein sequence ID" value="CAD8167571.1"/>
    <property type="molecule type" value="Genomic_DNA"/>
</dbReference>
<evidence type="ECO:0000256" key="3">
    <source>
        <dbReference type="ARBA" id="ARBA00022777"/>
    </source>
</evidence>
<dbReference type="GO" id="GO:0005524">
    <property type="term" value="F:ATP binding"/>
    <property type="evidence" value="ECO:0007669"/>
    <property type="project" value="UniProtKB-KW"/>
</dbReference>
<accession>A0A8S1USD3</accession>
<dbReference type="GO" id="GO:0005776">
    <property type="term" value="C:autophagosome"/>
    <property type="evidence" value="ECO:0007669"/>
    <property type="project" value="TreeGrafter"/>
</dbReference>
<dbReference type="OMA" id="PQNILMI"/>
<evidence type="ECO:0000313" key="7">
    <source>
        <dbReference type="Proteomes" id="UP000683925"/>
    </source>
</evidence>
<feature type="domain" description="Protein kinase" evidence="5">
    <location>
        <begin position="11"/>
        <end position="302"/>
    </location>
</feature>
<reference evidence="6" key="1">
    <citation type="submission" date="2021-01" db="EMBL/GenBank/DDBJ databases">
        <authorList>
            <consortium name="Genoscope - CEA"/>
            <person name="William W."/>
        </authorList>
    </citation>
    <scope>NUCLEOTIDE SEQUENCE</scope>
</reference>
<keyword evidence="1" id="KW-0808">Transferase</keyword>
<dbReference type="InterPro" id="IPR008271">
    <property type="entry name" value="Ser/Thr_kinase_AS"/>
</dbReference>
<dbReference type="Pfam" id="PF00069">
    <property type="entry name" value="Pkinase"/>
    <property type="match status" value="1"/>
</dbReference>
<dbReference type="GO" id="GO:0010506">
    <property type="term" value="P:regulation of autophagy"/>
    <property type="evidence" value="ECO:0007669"/>
    <property type="project" value="InterPro"/>
</dbReference>
<evidence type="ECO:0000259" key="5">
    <source>
        <dbReference type="PROSITE" id="PS50011"/>
    </source>
</evidence>
<dbReference type="InterPro" id="IPR000719">
    <property type="entry name" value="Prot_kinase_dom"/>
</dbReference>
<dbReference type="Proteomes" id="UP000683925">
    <property type="component" value="Unassembled WGS sequence"/>
</dbReference>
<evidence type="ECO:0000256" key="1">
    <source>
        <dbReference type="ARBA" id="ARBA00022679"/>
    </source>
</evidence>
<evidence type="ECO:0000256" key="2">
    <source>
        <dbReference type="ARBA" id="ARBA00022741"/>
    </source>
</evidence>
<organism evidence="6 7">
    <name type="scientific">Paramecium octaurelia</name>
    <dbReference type="NCBI Taxonomy" id="43137"/>
    <lineage>
        <taxon>Eukaryota</taxon>
        <taxon>Sar</taxon>
        <taxon>Alveolata</taxon>
        <taxon>Ciliophora</taxon>
        <taxon>Intramacronucleata</taxon>
        <taxon>Oligohymenophorea</taxon>
        <taxon>Peniculida</taxon>
        <taxon>Parameciidae</taxon>
        <taxon>Paramecium</taxon>
    </lineage>
</organism>
<dbReference type="PROSITE" id="PS00108">
    <property type="entry name" value="PROTEIN_KINASE_ST"/>
    <property type="match status" value="1"/>
</dbReference>
<keyword evidence="3" id="KW-0418">Kinase</keyword>
<sequence>MDQKKVGNYQLFCNKVLGKGALGEVIVGQRITDNKLVAVKIIKKQYLEGKQKFEKAGLKKSIQREIVIQKSLNHNNIIQMYEAKESDNNIYMFMELGDCTLQDYQQQHKLTNEEVKKIMKQLLQALYHMVNFKLTNPLQNNKEYRGICHLDLKPQNILMIGDIPKITDFGTSIQMNIEVLSETNFTSEELSQTHHFYLGKGSLKYMSYEQLLGDYIPELEKIDVWSLGVILYEIVYETHPYITKESGANLNQIMIAQMISQKEIEFPQTNYDQSVIDLLKGMLQLDYTKRFNLQHCLNHPFLN</sequence>
<dbReference type="SMART" id="SM00220">
    <property type="entry name" value="S_TKc"/>
    <property type="match status" value="1"/>
</dbReference>
<dbReference type="PANTHER" id="PTHR24348">
    <property type="entry name" value="SERINE/THREONINE-PROTEIN KINASE UNC-51-RELATED"/>
    <property type="match status" value="1"/>
</dbReference>
<dbReference type="GO" id="GO:0016020">
    <property type="term" value="C:membrane"/>
    <property type="evidence" value="ECO:0007669"/>
    <property type="project" value="TreeGrafter"/>
</dbReference>
<keyword evidence="7" id="KW-1185">Reference proteome</keyword>
<keyword evidence="2" id="KW-0547">Nucleotide-binding</keyword>
<dbReference type="AlphaFoldDB" id="A0A8S1USD3"/>